<dbReference type="AlphaFoldDB" id="A0A840Q680"/>
<organism evidence="2 3">
    <name type="scientific">Saccharopolyspora phatthalungensis</name>
    <dbReference type="NCBI Taxonomy" id="664693"/>
    <lineage>
        <taxon>Bacteria</taxon>
        <taxon>Bacillati</taxon>
        <taxon>Actinomycetota</taxon>
        <taxon>Actinomycetes</taxon>
        <taxon>Pseudonocardiales</taxon>
        <taxon>Pseudonocardiaceae</taxon>
        <taxon>Saccharopolyspora</taxon>
    </lineage>
</organism>
<name>A0A840Q680_9PSEU</name>
<dbReference type="PANTHER" id="PTHR43162:SF1">
    <property type="entry name" value="PRESTALK A DIFFERENTIATION PROTEIN A"/>
    <property type="match status" value="1"/>
</dbReference>
<dbReference type="Gene3D" id="3.90.25.10">
    <property type="entry name" value="UDP-galactose 4-epimerase, domain 1"/>
    <property type="match status" value="1"/>
</dbReference>
<dbReference type="InterPro" id="IPR036291">
    <property type="entry name" value="NAD(P)-bd_dom_sf"/>
</dbReference>
<reference evidence="2 3" key="1">
    <citation type="submission" date="2020-08" db="EMBL/GenBank/DDBJ databases">
        <title>Sequencing the genomes of 1000 actinobacteria strains.</title>
        <authorList>
            <person name="Klenk H.-P."/>
        </authorList>
    </citation>
    <scope>NUCLEOTIDE SEQUENCE [LARGE SCALE GENOMIC DNA]</scope>
    <source>
        <strain evidence="2 3">DSM 45584</strain>
    </source>
</reference>
<gene>
    <name evidence="2" type="ORF">BJ970_005621</name>
</gene>
<evidence type="ECO:0000313" key="2">
    <source>
        <dbReference type="EMBL" id="MBB5158022.1"/>
    </source>
</evidence>
<dbReference type="Proteomes" id="UP000584374">
    <property type="component" value="Unassembled WGS sequence"/>
</dbReference>
<dbReference type="RefSeq" id="WP_184729577.1">
    <property type="nucleotide sequence ID" value="NZ_JACHIW010000002.1"/>
</dbReference>
<protein>
    <submittedName>
        <fullName evidence="2">Uncharacterized protein YbjT (DUF2867 family)</fullName>
    </submittedName>
</protein>
<keyword evidence="3" id="KW-1185">Reference proteome</keyword>
<evidence type="ECO:0000313" key="3">
    <source>
        <dbReference type="Proteomes" id="UP000584374"/>
    </source>
</evidence>
<dbReference type="SUPFAM" id="SSF51735">
    <property type="entry name" value="NAD(P)-binding Rossmann-fold domains"/>
    <property type="match status" value="1"/>
</dbReference>
<dbReference type="InterPro" id="IPR016040">
    <property type="entry name" value="NAD(P)-bd_dom"/>
</dbReference>
<sequence>MILVVGATGNVGREALDLLAAEEIPARALTRYPGKAAPPPGIVAVGGDLTRPETLPAAFAGVDEVFLILAATVDLPAQRLAAILRMAVDAGVRRLVLVSSISAATAPGNAVGRRHLELEQAVRECGLAWTFLRPGMFMSNALDWAASIRSDGMVRAGYGDLTTSPTDPADIAAVGVTALLTDGHEGRIYPLSGPAEISPREQVRVLGEVLGRPIRFEELSPVAFRRQLHSHAPPAVVDAMLAMLTSPTGGLSEVLPTVPEVLGRPARTFEQWAGTHAELFRS</sequence>
<dbReference type="Pfam" id="PF13460">
    <property type="entry name" value="NAD_binding_10"/>
    <property type="match status" value="1"/>
</dbReference>
<dbReference type="PANTHER" id="PTHR43162">
    <property type="match status" value="1"/>
</dbReference>
<evidence type="ECO:0000259" key="1">
    <source>
        <dbReference type="Pfam" id="PF13460"/>
    </source>
</evidence>
<dbReference type="Gene3D" id="3.40.50.720">
    <property type="entry name" value="NAD(P)-binding Rossmann-like Domain"/>
    <property type="match status" value="1"/>
</dbReference>
<accession>A0A840Q680</accession>
<feature type="domain" description="NAD(P)-binding" evidence="1">
    <location>
        <begin position="6"/>
        <end position="178"/>
    </location>
</feature>
<comment type="caution">
    <text evidence="2">The sequence shown here is derived from an EMBL/GenBank/DDBJ whole genome shotgun (WGS) entry which is preliminary data.</text>
</comment>
<proteinExistence type="predicted"/>
<dbReference type="EMBL" id="JACHIW010000002">
    <property type="protein sequence ID" value="MBB5158022.1"/>
    <property type="molecule type" value="Genomic_DNA"/>
</dbReference>
<dbReference type="InterPro" id="IPR051604">
    <property type="entry name" value="Ergot_Alk_Oxidoreductase"/>
</dbReference>